<proteinExistence type="predicted"/>
<reference evidence="2 3" key="1">
    <citation type="submission" date="2018-12" db="EMBL/GenBank/DDBJ databases">
        <authorList>
            <consortium name="Pathogen Informatics"/>
        </authorList>
    </citation>
    <scope>NUCLEOTIDE SEQUENCE [LARGE SCALE GENOMIC DNA]</scope>
    <source>
        <strain evidence="2 3">NCTC12871</strain>
    </source>
</reference>
<dbReference type="KEGG" id="adp:NCTC12871_00260"/>
<dbReference type="Proteomes" id="UP000279799">
    <property type="component" value="Chromosome"/>
</dbReference>
<evidence type="ECO:0000256" key="1">
    <source>
        <dbReference type="PIRNR" id="PIRNR029225"/>
    </source>
</evidence>
<keyword evidence="1" id="KW-0235">DNA replication</keyword>
<dbReference type="InterPro" id="IPR004615">
    <property type="entry name" value="DNA_pol_III_psi"/>
</dbReference>
<protein>
    <recommendedName>
        <fullName evidence="1">DNA polymerase III subunit psi</fullName>
    </recommendedName>
</protein>
<organism evidence="2 3">
    <name type="scientific">Actinobacillus delphinicola</name>
    <dbReference type="NCBI Taxonomy" id="51161"/>
    <lineage>
        <taxon>Bacteria</taxon>
        <taxon>Pseudomonadati</taxon>
        <taxon>Pseudomonadota</taxon>
        <taxon>Gammaproteobacteria</taxon>
        <taxon>Pasteurellales</taxon>
        <taxon>Pasteurellaceae</taxon>
        <taxon>Actinobacillus</taxon>
    </lineage>
</organism>
<dbReference type="GO" id="GO:0008408">
    <property type="term" value="F:3'-5' exonuclease activity"/>
    <property type="evidence" value="ECO:0007669"/>
    <property type="project" value="InterPro"/>
</dbReference>
<comment type="function">
    <text evidence="1">Part of the beta sliding clamp loading complex, which hydrolyzes ATP to load the beta clamp onto primed DNA to form the DNA replication pre-initiation complex. DNA polymerase III is a complex, multichain enzyme responsible for most of the replicative synthesis in bacteria. This DNA polymerase also exhibits 3' to 5' exonuclease activity.</text>
</comment>
<dbReference type="Pfam" id="PF03603">
    <property type="entry name" value="DNA_III_psi"/>
    <property type="match status" value="1"/>
</dbReference>
<dbReference type="GO" id="GO:0003887">
    <property type="term" value="F:DNA-directed DNA polymerase activity"/>
    <property type="evidence" value="ECO:0007669"/>
    <property type="project" value="UniProtKB-KW"/>
</dbReference>
<evidence type="ECO:0000313" key="2">
    <source>
        <dbReference type="EMBL" id="VEJ08843.1"/>
    </source>
</evidence>
<dbReference type="InterPro" id="IPR036654">
    <property type="entry name" value="DNA_pol_III_psi_sf"/>
</dbReference>
<dbReference type="RefSeq" id="WP_172594202.1">
    <property type="nucleotide sequence ID" value="NZ_LR134510.1"/>
</dbReference>
<gene>
    <name evidence="2" type="primary">holD</name>
    <name evidence="2" type="ORF">NCTC12871_00260</name>
</gene>
<dbReference type="Gene3D" id="3.40.50.10220">
    <property type="entry name" value="DNA polymerase III, psi subunit"/>
    <property type="match status" value="1"/>
</dbReference>
<keyword evidence="3" id="KW-1185">Reference proteome</keyword>
<keyword evidence="1 2" id="KW-0548">Nucleotidyltransferase</keyword>
<dbReference type="AlphaFoldDB" id="A0A448TSN4"/>
<sequence>MPKPSRRDKMLYQMGIPQWELVHPNTLRGIANMPIAENVQLVLVAEKTLDKAEQFIQDVLCVLDMPSQNCLCLSFDLTTNLNLSHSVIFWFLGANQENITAIQKAFSDCIIWQTPNFEQLLKTASAKKQLWQQIQQGTLC</sequence>
<dbReference type="GO" id="GO:0006260">
    <property type="term" value="P:DNA replication"/>
    <property type="evidence" value="ECO:0007669"/>
    <property type="project" value="UniProtKB-KW"/>
</dbReference>
<dbReference type="SUPFAM" id="SSF102220">
    <property type="entry name" value="DNA polymerase III psi subunit"/>
    <property type="match status" value="1"/>
</dbReference>
<accession>A0A448TSN4</accession>
<dbReference type="PIRSF" id="PIRSF029225">
    <property type="entry name" value="DNA_pol_III_psi"/>
    <property type="match status" value="1"/>
</dbReference>
<keyword evidence="1 2" id="KW-0808">Transferase</keyword>
<keyword evidence="1" id="KW-0239">DNA-directed DNA polymerase</keyword>
<name>A0A448TSN4_9PAST</name>
<evidence type="ECO:0000313" key="3">
    <source>
        <dbReference type="Proteomes" id="UP000279799"/>
    </source>
</evidence>
<dbReference type="EMBL" id="LR134510">
    <property type="protein sequence ID" value="VEJ08843.1"/>
    <property type="molecule type" value="Genomic_DNA"/>
</dbReference>